<dbReference type="AlphaFoldDB" id="A0A4V0YYR0"/>
<dbReference type="OrthoDB" id="158965at2"/>
<reference evidence="1 2" key="1">
    <citation type="submission" date="2019-01" db="EMBL/GenBank/DDBJ databases">
        <title>Ktedonosporobacter rubrisoli SCAWS-G2.</title>
        <authorList>
            <person name="Huang Y."/>
            <person name="Yan B."/>
        </authorList>
    </citation>
    <scope>NUCLEOTIDE SEQUENCE [LARGE SCALE GENOMIC DNA]</scope>
    <source>
        <strain evidence="1 2">SCAWS-G2</strain>
    </source>
</reference>
<accession>A0A4V0YYR0</accession>
<dbReference type="EMBL" id="CP035758">
    <property type="protein sequence ID" value="QBD77091.1"/>
    <property type="molecule type" value="Genomic_DNA"/>
</dbReference>
<organism evidence="1 2">
    <name type="scientific">Ktedonosporobacter rubrisoli</name>
    <dbReference type="NCBI Taxonomy" id="2509675"/>
    <lineage>
        <taxon>Bacteria</taxon>
        <taxon>Bacillati</taxon>
        <taxon>Chloroflexota</taxon>
        <taxon>Ktedonobacteria</taxon>
        <taxon>Ktedonobacterales</taxon>
        <taxon>Ktedonosporobacteraceae</taxon>
        <taxon>Ktedonosporobacter</taxon>
    </lineage>
</organism>
<dbReference type="Proteomes" id="UP000290365">
    <property type="component" value="Chromosome"/>
</dbReference>
<evidence type="ECO:0008006" key="3">
    <source>
        <dbReference type="Google" id="ProtNLM"/>
    </source>
</evidence>
<protein>
    <recommendedName>
        <fullName evidence="3">Nucleotidyl transferase AbiEii/AbiGii toxin family protein</fullName>
    </recommendedName>
</protein>
<evidence type="ECO:0000313" key="2">
    <source>
        <dbReference type="Proteomes" id="UP000290365"/>
    </source>
</evidence>
<keyword evidence="2" id="KW-1185">Reference proteome</keyword>
<proteinExistence type="predicted"/>
<name>A0A4V0YYR0_KTERU</name>
<gene>
    <name evidence="1" type="ORF">EPA93_14190</name>
</gene>
<sequence>MEGNEIEVYFQALDEELANRKLKKPVRLAVVGGVYMMFFLKNRNSTKDVDIVPLDFPDSMQPSDETKIFRSAVNAVAKRYQIKRDWMNDVVAAFIPPLGALTLWREYSHLHIYAPHADFMLALKLLAGRERDAEDIEALCEMLNIHTREQAQALVDRYAERNWQKECCLDDTLDALF</sequence>
<dbReference type="KEGG" id="kbs:EPA93_14190"/>
<dbReference type="RefSeq" id="WP_129888154.1">
    <property type="nucleotide sequence ID" value="NZ_CP035758.1"/>
</dbReference>
<evidence type="ECO:0000313" key="1">
    <source>
        <dbReference type="EMBL" id="QBD77091.1"/>
    </source>
</evidence>